<dbReference type="Pfam" id="PF06013">
    <property type="entry name" value="WXG100"/>
    <property type="match status" value="1"/>
</dbReference>
<feature type="compositionally biased region" description="Polar residues" evidence="1">
    <location>
        <begin position="87"/>
        <end position="101"/>
    </location>
</feature>
<reference evidence="2" key="1">
    <citation type="submission" date="2022-10" db="EMBL/GenBank/DDBJ databases">
        <title>WGS of marine actinomycetes from Thailand.</title>
        <authorList>
            <person name="Thawai C."/>
        </authorList>
    </citation>
    <scope>NUCLEOTIDE SEQUENCE</scope>
    <source>
        <strain evidence="2">SW21</strain>
    </source>
</reference>
<protein>
    <submittedName>
        <fullName evidence="2">WXG100 family type VII secretion target</fullName>
    </submittedName>
</protein>
<keyword evidence="3" id="KW-1185">Reference proteome</keyword>
<dbReference type="RefSeq" id="WP_266063215.1">
    <property type="nucleotide sequence ID" value="NZ_JAPKFM010000025.1"/>
</dbReference>
<evidence type="ECO:0000313" key="3">
    <source>
        <dbReference type="Proteomes" id="UP001143347"/>
    </source>
</evidence>
<dbReference type="Proteomes" id="UP001143347">
    <property type="component" value="Unassembled WGS sequence"/>
</dbReference>
<sequence>MTDLEVDPTELAAARARIASWHGDCVEQFSRTGAVIGDSVSAGWSGTSGQAMARMASRWQTDHQRLVDRVHRHTEELRLAHDAFVQAEQNNSADLTPSTTDRPLKLD</sequence>
<dbReference type="Gene3D" id="1.10.287.1060">
    <property type="entry name" value="ESAT-6-like"/>
    <property type="match status" value="1"/>
</dbReference>
<organism evidence="2 3">
    <name type="scientific">Gordonia aquimaris</name>
    <dbReference type="NCBI Taxonomy" id="2984863"/>
    <lineage>
        <taxon>Bacteria</taxon>
        <taxon>Bacillati</taxon>
        <taxon>Actinomycetota</taxon>
        <taxon>Actinomycetes</taxon>
        <taxon>Mycobacteriales</taxon>
        <taxon>Gordoniaceae</taxon>
        <taxon>Gordonia</taxon>
    </lineage>
</organism>
<gene>
    <name evidence="2" type="ORF">OSB52_19665</name>
</gene>
<dbReference type="EMBL" id="JAPKFM010000025">
    <property type="protein sequence ID" value="MCX2966304.1"/>
    <property type="molecule type" value="Genomic_DNA"/>
</dbReference>
<dbReference type="InterPro" id="IPR010310">
    <property type="entry name" value="T7SS_ESAT-6-like"/>
</dbReference>
<name>A0A9X3D945_9ACTN</name>
<dbReference type="AlphaFoldDB" id="A0A9X3D945"/>
<evidence type="ECO:0000313" key="2">
    <source>
        <dbReference type="EMBL" id="MCX2966304.1"/>
    </source>
</evidence>
<comment type="caution">
    <text evidence="2">The sequence shown here is derived from an EMBL/GenBank/DDBJ whole genome shotgun (WGS) entry which is preliminary data.</text>
</comment>
<dbReference type="SUPFAM" id="SSF140453">
    <property type="entry name" value="EsxAB dimer-like"/>
    <property type="match status" value="1"/>
</dbReference>
<dbReference type="InterPro" id="IPR036689">
    <property type="entry name" value="ESAT-6-like_sf"/>
</dbReference>
<evidence type="ECO:0000256" key="1">
    <source>
        <dbReference type="SAM" id="MobiDB-lite"/>
    </source>
</evidence>
<feature type="region of interest" description="Disordered" evidence="1">
    <location>
        <begin position="85"/>
        <end position="107"/>
    </location>
</feature>
<proteinExistence type="predicted"/>
<accession>A0A9X3D945</accession>